<evidence type="ECO:0000259" key="1">
    <source>
        <dbReference type="Pfam" id="PF12680"/>
    </source>
</evidence>
<name>A0ABU8RS85_9SPHN</name>
<sequence>MSDQGSVIDRMFAALAAGEVEAALACLSDEAKVWHGFDRLAHDKEAMRAQYRGLVDSFPERDFVDARRQATPTGFVQQHVMTATTSSGQRKAWPVCIVVRIENGLITRLDEYIDRAGAFEPPANGAFVTPGLDD</sequence>
<dbReference type="InterPro" id="IPR037401">
    <property type="entry name" value="SnoaL-like"/>
</dbReference>
<evidence type="ECO:0000313" key="2">
    <source>
        <dbReference type="EMBL" id="MEJ5975871.1"/>
    </source>
</evidence>
<organism evidence="2 3">
    <name type="scientific">Novosphingobium anseongense</name>
    <dbReference type="NCBI Taxonomy" id="3133436"/>
    <lineage>
        <taxon>Bacteria</taxon>
        <taxon>Pseudomonadati</taxon>
        <taxon>Pseudomonadota</taxon>
        <taxon>Alphaproteobacteria</taxon>
        <taxon>Sphingomonadales</taxon>
        <taxon>Sphingomonadaceae</taxon>
        <taxon>Novosphingobium</taxon>
    </lineage>
</organism>
<dbReference type="Gene3D" id="3.10.450.50">
    <property type="match status" value="1"/>
</dbReference>
<accession>A0ABU8RS85</accession>
<protein>
    <submittedName>
        <fullName evidence="2">Nuclear transport factor 2 family protein</fullName>
    </submittedName>
</protein>
<dbReference type="EMBL" id="JBBHJZ010000001">
    <property type="protein sequence ID" value="MEJ5975871.1"/>
    <property type="molecule type" value="Genomic_DNA"/>
</dbReference>
<dbReference type="SUPFAM" id="SSF54427">
    <property type="entry name" value="NTF2-like"/>
    <property type="match status" value="1"/>
</dbReference>
<proteinExistence type="predicted"/>
<dbReference type="InterPro" id="IPR032710">
    <property type="entry name" value="NTF2-like_dom_sf"/>
</dbReference>
<dbReference type="Proteomes" id="UP001361239">
    <property type="component" value="Unassembled WGS sequence"/>
</dbReference>
<dbReference type="RefSeq" id="WP_339585800.1">
    <property type="nucleotide sequence ID" value="NZ_JBBHJZ010000001.1"/>
</dbReference>
<reference evidence="2 3" key="1">
    <citation type="submission" date="2024-03" db="EMBL/GenBank/DDBJ databases">
        <authorList>
            <person name="Jo J.-H."/>
        </authorList>
    </citation>
    <scope>NUCLEOTIDE SEQUENCE [LARGE SCALE GENOMIC DNA]</scope>
    <source>
        <strain evidence="2 3">PS1R-30</strain>
    </source>
</reference>
<keyword evidence="3" id="KW-1185">Reference proteome</keyword>
<evidence type="ECO:0000313" key="3">
    <source>
        <dbReference type="Proteomes" id="UP001361239"/>
    </source>
</evidence>
<gene>
    <name evidence="2" type="ORF">WG901_04445</name>
</gene>
<comment type="caution">
    <text evidence="2">The sequence shown here is derived from an EMBL/GenBank/DDBJ whole genome shotgun (WGS) entry which is preliminary data.</text>
</comment>
<dbReference type="Pfam" id="PF12680">
    <property type="entry name" value="SnoaL_2"/>
    <property type="match status" value="1"/>
</dbReference>
<feature type="domain" description="SnoaL-like" evidence="1">
    <location>
        <begin position="9"/>
        <end position="108"/>
    </location>
</feature>